<evidence type="ECO:0000256" key="1">
    <source>
        <dbReference type="SAM" id="MobiDB-lite"/>
    </source>
</evidence>
<evidence type="ECO:0000313" key="3">
    <source>
        <dbReference type="EnsemblProtists" id="EOD31215"/>
    </source>
</evidence>
<organism evidence="3 4">
    <name type="scientific">Emiliania huxleyi (strain CCMP1516)</name>
    <dbReference type="NCBI Taxonomy" id="280463"/>
    <lineage>
        <taxon>Eukaryota</taxon>
        <taxon>Haptista</taxon>
        <taxon>Haptophyta</taxon>
        <taxon>Prymnesiophyceae</taxon>
        <taxon>Isochrysidales</taxon>
        <taxon>Noelaerhabdaceae</taxon>
        <taxon>Emiliania</taxon>
    </lineage>
</organism>
<feature type="transmembrane region" description="Helical" evidence="2">
    <location>
        <begin position="6"/>
        <end position="24"/>
    </location>
</feature>
<dbReference type="EnsemblProtists" id="EOD31215">
    <property type="protein sequence ID" value="EOD31215"/>
    <property type="gene ID" value="EMIHUDRAFT_253606"/>
</dbReference>
<dbReference type="HOGENOM" id="CLU_763837_0_0_1"/>
<dbReference type="AlphaFoldDB" id="A0A0D3K630"/>
<keyword evidence="2" id="KW-1133">Transmembrane helix</keyword>
<evidence type="ECO:0000256" key="2">
    <source>
        <dbReference type="SAM" id="Phobius"/>
    </source>
</evidence>
<protein>
    <submittedName>
        <fullName evidence="3">Uncharacterized protein</fullName>
    </submittedName>
</protein>
<reference evidence="4" key="1">
    <citation type="journal article" date="2013" name="Nature">
        <title>Pan genome of the phytoplankton Emiliania underpins its global distribution.</title>
        <authorList>
            <person name="Read B.A."/>
            <person name="Kegel J."/>
            <person name="Klute M.J."/>
            <person name="Kuo A."/>
            <person name="Lefebvre S.C."/>
            <person name="Maumus F."/>
            <person name="Mayer C."/>
            <person name="Miller J."/>
            <person name="Monier A."/>
            <person name="Salamov A."/>
            <person name="Young J."/>
            <person name="Aguilar M."/>
            <person name="Claverie J.M."/>
            <person name="Frickenhaus S."/>
            <person name="Gonzalez K."/>
            <person name="Herman E.K."/>
            <person name="Lin Y.C."/>
            <person name="Napier J."/>
            <person name="Ogata H."/>
            <person name="Sarno A.F."/>
            <person name="Shmutz J."/>
            <person name="Schroeder D."/>
            <person name="de Vargas C."/>
            <person name="Verret F."/>
            <person name="von Dassow P."/>
            <person name="Valentin K."/>
            <person name="Van de Peer Y."/>
            <person name="Wheeler G."/>
            <person name="Dacks J.B."/>
            <person name="Delwiche C.F."/>
            <person name="Dyhrman S.T."/>
            <person name="Glockner G."/>
            <person name="John U."/>
            <person name="Richards T."/>
            <person name="Worden A.Z."/>
            <person name="Zhang X."/>
            <person name="Grigoriev I.V."/>
            <person name="Allen A.E."/>
            <person name="Bidle K."/>
            <person name="Borodovsky M."/>
            <person name="Bowler C."/>
            <person name="Brownlee C."/>
            <person name="Cock J.M."/>
            <person name="Elias M."/>
            <person name="Gladyshev V.N."/>
            <person name="Groth M."/>
            <person name="Guda C."/>
            <person name="Hadaegh A."/>
            <person name="Iglesias-Rodriguez M.D."/>
            <person name="Jenkins J."/>
            <person name="Jones B.M."/>
            <person name="Lawson T."/>
            <person name="Leese F."/>
            <person name="Lindquist E."/>
            <person name="Lobanov A."/>
            <person name="Lomsadze A."/>
            <person name="Malik S.B."/>
            <person name="Marsh M.E."/>
            <person name="Mackinder L."/>
            <person name="Mock T."/>
            <person name="Mueller-Roeber B."/>
            <person name="Pagarete A."/>
            <person name="Parker M."/>
            <person name="Probert I."/>
            <person name="Quesneville H."/>
            <person name="Raines C."/>
            <person name="Rensing S.A."/>
            <person name="Riano-Pachon D.M."/>
            <person name="Richier S."/>
            <person name="Rokitta S."/>
            <person name="Shiraiwa Y."/>
            <person name="Soanes D.M."/>
            <person name="van der Giezen M."/>
            <person name="Wahlund T.M."/>
            <person name="Williams B."/>
            <person name="Wilson W."/>
            <person name="Wolfe G."/>
            <person name="Wurch L.L."/>
        </authorList>
    </citation>
    <scope>NUCLEOTIDE SEQUENCE</scope>
</reference>
<proteinExistence type="predicted"/>
<feature type="transmembrane region" description="Helical" evidence="2">
    <location>
        <begin position="114"/>
        <end position="134"/>
    </location>
</feature>
<keyword evidence="4" id="KW-1185">Reference proteome</keyword>
<keyword evidence="2" id="KW-0472">Membrane</keyword>
<keyword evidence="2" id="KW-0812">Transmembrane</keyword>
<name>A0A0D3K630_EMIH1</name>
<dbReference type="RefSeq" id="XP_005783644.1">
    <property type="nucleotide sequence ID" value="XM_005783587.1"/>
</dbReference>
<dbReference type="GeneID" id="17276490"/>
<accession>A0A0D3K630</accession>
<dbReference type="Proteomes" id="UP000013827">
    <property type="component" value="Unassembled WGS sequence"/>
</dbReference>
<dbReference type="KEGG" id="ehx:EMIHUDRAFT_253606"/>
<sequence length="363" mass="40434">MRLFNLAGIVLAVATTGALVYLAITRVAIFGRAGARTAHRLTHIEVRVGFQPKLKVLISFYQIAGTLGPVYGVRLHEDFTRWMDIMDAISFDFLGLTYPDACIGSMRARLLISALWPCAVFLLVAASIACHAFAQWLLSDKLRRDLVRATQSRLIYWAILVAYLAMDRRIVIAPVAEQEPSRGGVPFRNFFQQTPQVLQQPPYKLFDTLAVPLYSSQEHRKVSLRHVLRGMGAEPCDAGLFQQHWQRLCRRMAAFQSGRGMCSRCCLTQTHRRRINPSTADRSEVCDTAVRMASLSEPAAASPQTHSLTETEPAAPRQPGVLKRSASYHEGLVVDREEGDEEAGRVVESLNLRREDGGATGQQ</sequence>
<reference evidence="3" key="2">
    <citation type="submission" date="2024-10" db="UniProtKB">
        <authorList>
            <consortium name="EnsemblProtists"/>
        </authorList>
    </citation>
    <scope>IDENTIFICATION</scope>
</reference>
<dbReference type="PaxDb" id="2903-EOD31215"/>
<evidence type="ECO:0000313" key="4">
    <source>
        <dbReference type="Proteomes" id="UP000013827"/>
    </source>
</evidence>
<feature type="region of interest" description="Disordered" evidence="1">
    <location>
        <begin position="296"/>
        <end position="363"/>
    </location>
</feature>